<feature type="compositionally biased region" description="Basic and acidic residues" evidence="1">
    <location>
        <begin position="141"/>
        <end position="153"/>
    </location>
</feature>
<reference evidence="3 4" key="1">
    <citation type="submission" date="2014-03" db="EMBL/GenBank/DDBJ databases">
        <title>Genomics of Bifidobacteria.</title>
        <authorList>
            <person name="Ventura M."/>
            <person name="Milani C."/>
            <person name="Lugli G.A."/>
        </authorList>
    </citation>
    <scope>NUCLEOTIDE SEQUENCE [LARGE SCALE GENOMIC DNA]</scope>
    <source>
        <strain evidence="3 4">DSM 22767</strain>
    </source>
</reference>
<dbReference type="EMBL" id="JGYP01000001">
    <property type="protein sequence ID" value="KFI46771.1"/>
    <property type="molecule type" value="Genomic_DNA"/>
</dbReference>
<feature type="transmembrane region" description="Helical" evidence="2">
    <location>
        <begin position="52"/>
        <end position="72"/>
    </location>
</feature>
<feature type="region of interest" description="Disordered" evidence="1">
    <location>
        <begin position="132"/>
        <end position="170"/>
    </location>
</feature>
<organism evidence="3 4">
    <name type="scientific">Bifidobacterium bohemicum DSM 22767</name>
    <dbReference type="NCBI Taxonomy" id="1437606"/>
    <lineage>
        <taxon>Bacteria</taxon>
        <taxon>Bacillati</taxon>
        <taxon>Actinomycetota</taxon>
        <taxon>Actinomycetes</taxon>
        <taxon>Bifidobacteriales</taxon>
        <taxon>Bifidobacteriaceae</taxon>
        <taxon>Bifidobacterium</taxon>
    </lineage>
</organism>
<protein>
    <submittedName>
        <fullName evidence="3">Putative peptidase A24A, prepilin type IV</fullName>
    </submittedName>
</protein>
<dbReference type="eggNOG" id="ENOG5031Y3G">
    <property type="taxonomic scope" value="Bacteria"/>
</dbReference>
<dbReference type="STRING" id="1437606.BBOH_0243"/>
<keyword evidence="2" id="KW-0472">Membrane</keyword>
<feature type="transmembrane region" description="Helical" evidence="2">
    <location>
        <begin position="179"/>
        <end position="198"/>
    </location>
</feature>
<name>A0A086ZJS1_9BIFI</name>
<sequence length="199" mass="20791">MPYLVLMPSLICGIALSVSDLHNREVPRAWVALGALVQFTVFAVNASTGGGIIALLAPLLYALAAFGIQLAMGKLQPGSLGLGDATASFIVGQAVGFAGFEAFLIWWMVMGPLGLIWIALWPHLVKRNTSAKVSRGTNAGDARHRNGKDDDSTNARTSPGPDGTQEDGTQRSNELVAKVPFVPVIVTAGIIAVAMNAAL</sequence>
<dbReference type="AlphaFoldDB" id="A0A086ZJS1"/>
<comment type="caution">
    <text evidence="3">The sequence shown here is derived from an EMBL/GenBank/DDBJ whole genome shotgun (WGS) entry which is preliminary data.</text>
</comment>
<evidence type="ECO:0000313" key="4">
    <source>
        <dbReference type="Proteomes" id="UP000029096"/>
    </source>
</evidence>
<feature type="transmembrane region" description="Helical" evidence="2">
    <location>
        <begin position="104"/>
        <end position="125"/>
    </location>
</feature>
<dbReference type="OrthoDB" id="3233720at2"/>
<keyword evidence="4" id="KW-1185">Reference proteome</keyword>
<keyword evidence="2" id="KW-0812">Transmembrane</keyword>
<gene>
    <name evidence="3" type="ORF">BBOH_0243</name>
</gene>
<feature type="transmembrane region" description="Helical" evidence="2">
    <location>
        <begin position="27"/>
        <end position="45"/>
    </location>
</feature>
<dbReference type="Gene3D" id="1.20.120.1220">
    <property type="match status" value="1"/>
</dbReference>
<evidence type="ECO:0000256" key="2">
    <source>
        <dbReference type="SAM" id="Phobius"/>
    </source>
</evidence>
<evidence type="ECO:0000313" key="3">
    <source>
        <dbReference type="EMBL" id="KFI46771.1"/>
    </source>
</evidence>
<proteinExistence type="predicted"/>
<evidence type="ECO:0000256" key="1">
    <source>
        <dbReference type="SAM" id="MobiDB-lite"/>
    </source>
</evidence>
<dbReference type="Proteomes" id="UP000029096">
    <property type="component" value="Unassembled WGS sequence"/>
</dbReference>
<accession>A0A086ZJS1</accession>
<keyword evidence="2" id="KW-1133">Transmembrane helix</keyword>
<dbReference type="RefSeq" id="WP_052118101.1">
    <property type="nucleotide sequence ID" value="NZ_JDUS01000001.1"/>
</dbReference>